<dbReference type="PANTHER" id="PTHR35093:SF8">
    <property type="entry name" value="OUTER MEMBRANE PROTEIN NMB0088-RELATED"/>
    <property type="match status" value="1"/>
</dbReference>
<evidence type="ECO:0000256" key="6">
    <source>
        <dbReference type="ARBA" id="ARBA00023136"/>
    </source>
</evidence>
<evidence type="ECO:0000256" key="7">
    <source>
        <dbReference type="ARBA" id="ARBA00023237"/>
    </source>
</evidence>
<dbReference type="Pfam" id="PF03349">
    <property type="entry name" value="Toluene_X"/>
    <property type="match status" value="2"/>
</dbReference>
<dbReference type="PANTHER" id="PTHR35093">
    <property type="entry name" value="OUTER MEMBRANE PROTEIN NMB0088-RELATED"/>
    <property type="match status" value="1"/>
</dbReference>
<dbReference type="InterPro" id="IPR005017">
    <property type="entry name" value="OMPP1/FadL/TodX"/>
</dbReference>
<evidence type="ECO:0000256" key="5">
    <source>
        <dbReference type="ARBA" id="ARBA00022729"/>
    </source>
</evidence>
<dbReference type="AlphaFoldDB" id="A0A2K8UBX4"/>
<dbReference type="KEGG" id="tsy:THSYN_17325"/>
<dbReference type="GO" id="GO:0015483">
    <property type="term" value="F:long-chain fatty acid transporting porin activity"/>
    <property type="evidence" value="ECO:0007669"/>
    <property type="project" value="TreeGrafter"/>
</dbReference>
<keyword evidence="6" id="KW-0472">Membrane</keyword>
<dbReference type="Proteomes" id="UP000232638">
    <property type="component" value="Chromosome"/>
</dbReference>
<gene>
    <name evidence="9" type="ORF">THSYN_17325</name>
</gene>
<dbReference type="OrthoDB" id="19849at2"/>
<keyword evidence="10" id="KW-1185">Reference proteome</keyword>
<evidence type="ECO:0000256" key="8">
    <source>
        <dbReference type="SAM" id="SignalP"/>
    </source>
</evidence>
<dbReference type="GO" id="GO:0009279">
    <property type="term" value="C:cell outer membrane"/>
    <property type="evidence" value="ECO:0007669"/>
    <property type="project" value="UniProtKB-SubCell"/>
</dbReference>
<keyword evidence="4" id="KW-0812">Transmembrane</keyword>
<accession>A0A2K8UBX4</accession>
<organism evidence="9 10">
    <name type="scientific">Candidatus Thiodictyon syntrophicum</name>
    <dbReference type="NCBI Taxonomy" id="1166950"/>
    <lineage>
        <taxon>Bacteria</taxon>
        <taxon>Pseudomonadati</taxon>
        <taxon>Pseudomonadota</taxon>
        <taxon>Gammaproteobacteria</taxon>
        <taxon>Chromatiales</taxon>
        <taxon>Chromatiaceae</taxon>
        <taxon>Thiodictyon</taxon>
    </lineage>
</organism>
<feature type="chain" id="PRO_5014804319" evidence="8">
    <location>
        <begin position="23"/>
        <end position="435"/>
    </location>
</feature>
<name>A0A2K8UBX4_9GAMM</name>
<evidence type="ECO:0000256" key="3">
    <source>
        <dbReference type="ARBA" id="ARBA00022452"/>
    </source>
</evidence>
<feature type="signal peptide" evidence="8">
    <location>
        <begin position="1"/>
        <end position="22"/>
    </location>
</feature>
<keyword evidence="5 8" id="KW-0732">Signal</keyword>
<protein>
    <submittedName>
        <fullName evidence="9">Aromatic hydrocarbon degradation protein</fullName>
    </submittedName>
</protein>
<evidence type="ECO:0000256" key="1">
    <source>
        <dbReference type="ARBA" id="ARBA00004571"/>
    </source>
</evidence>
<evidence type="ECO:0000313" key="9">
    <source>
        <dbReference type="EMBL" id="AUB82531.1"/>
    </source>
</evidence>
<keyword evidence="3" id="KW-1134">Transmembrane beta strand</keyword>
<reference evidence="9 10" key="1">
    <citation type="submission" date="2017-03" db="EMBL/GenBank/DDBJ databases">
        <title>Complete genome sequence of Candidatus 'Thiodictyon syntrophicum' sp. nov. strain Cad16T, a photolithoautotroph purple sulfur bacterium isolated from an alpine meromictic lake.</title>
        <authorList>
            <person name="Luedin S.M."/>
            <person name="Pothier J.F."/>
            <person name="Danza F."/>
            <person name="Storelli N."/>
            <person name="Wittwer M."/>
            <person name="Tonolla M."/>
        </authorList>
    </citation>
    <scope>NUCLEOTIDE SEQUENCE [LARGE SCALE GENOMIC DNA]</scope>
    <source>
        <strain evidence="9 10">Cad16T</strain>
    </source>
</reference>
<evidence type="ECO:0000256" key="2">
    <source>
        <dbReference type="ARBA" id="ARBA00008163"/>
    </source>
</evidence>
<dbReference type="Gene3D" id="2.40.160.60">
    <property type="entry name" value="Outer membrane protein transport protein (OMPP1/FadL/TodX)"/>
    <property type="match status" value="1"/>
</dbReference>
<dbReference type="SUPFAM" id="SSF56935">
    <property type="entry name" value="Porins"/>
    <property type="match status" value="1"/>
</dbReference>
<comment type="subcellular location">
    <subcellularLocation>
        <location evidence="1">Cell outer membrane</location>
        <topology evidence="1">Multi-pass membrane protein</topology>
    </subcellularLocation>
</comment>
<dbReference type="EMBL" id="CP020370">
    <property type="protein sequence ID" value="AUB82531.1"/>
    <property type="molecule type" value="Genomic_DNA"/>
</dbReference>
<evidence type="ECO:0000256" key="4">
    <source>
        <dbReference type="ARBA" id="ARBA00022692"/>
    </source>
</evidence>
<comment type="similarity">
    <text evidence="2">Belongs to the OmpP1/FadL family.</text>
</comment>
<proteinExistence type="inferred from homology"/>
<keyword evidence="7" id="KW-0998">Cell outer membrane</keyword>
<sequence length="435" mass="45720">MYSRIARSVAAALAVGAIGTLAAVGSARAAGFSLPEASTAGIGTANAMVANPKDLGAIPYNAAAMGFHDKSSVALGALMIGPSFSVTTASGSHDSNGADWVGVPMIQAAIKVADRWRVGLGLTAPFGLETRWPYGTFPALSQSATVRLPAPVGRVSIPTASHPTNSKLEILDLAPSVAFRVNEDLSLAAGLDIYWAKSAELNSNLGSMSGDGTGVGFNLGLLYRVGALGLGASFHSASTLGLSGNFTPSNTTLVALGRLPQGQSASLDLDLPWRLQLGARYEFTKELAAEFDWSYTGWSKFQQLVVTGDRTGARISTETNAWKNSGAYRLGLTWQVRPTTQLRLGYAYDETGQGDNYFSARVPDNNRQTFGIGVAQDLGRGFSVEAGYMYVMGEKRNVRSAVPYTSTSGVNGTNALNGQYEMSANLIGIELVMTF</sequence>
<evidence type="ECO:0000313" key="10">
    <source>
        <dbReference type="Proteomes" id="UP000232638"/>
    </source>
</evidence>
<dbReference type="RefSeq" id="WP_100920257.1">
    <property type="nucleotide sequence ID" value="NZ_CP020370.1"/>
</dbReference>